<keyword evidence="1" id="KW-0175">Coiled coil</keyword>
<name>A0A1I3LRF0_9SPIR</name>
<reference evidence="3" key="1">
    <citation type="submission" date="2016-10" db="EMBL/GenBank/DDBJ databases">
        <authorList>
            <person name="Varghese N."/>
            <person name="Submissions S."/>
        </authorList>
    </citation>
    <scope>NUCLEOTIDE SEQUENCE [LARGE SCALE GENOMIC DNA]</scope>
    <source>
        <strain evidence="3">XBD1002</strain>
    </source>
</reference>
<keyword evidence="3" id="KW-1185">Reference proteome</keyword>
<proteinExistence type="predicted"/>
<accession>A0A1I3LRF0</accession>
<dbReference type="Proteomes" id="UP000182737">
    <property type="component" value="Unassembled WGS sequence"/>
</dbReference>
<feature type="coiled-coil region" evidence="1">
    <location>
        <begin position="129"/>
        <end position="156"/>
    </location>
</feature>
<dbReference type="RefSeq" id="WP_074932397.1">
    <property type="nucleotide sequence ID" value="NZ_FORI01000007.1"/>
</dbReference>
<organism evidence="2 3">
    <name type="scientific">Treponema bryantii</name>
    <dbReference type="NCBI Taxonomy" id="163"/>
    <lineage>
        <taxon>Bacteria</taxon>
        <taxon>Pseudomonadati</taxon>
        <taxon>Spirochaetota</taxon>
        <taxon>Spirochaetia</taxon>
        <taxon>Spirochaetales</taxon>
        <taxon>Treponemataceae</taxon>
        <taxon>Treponema</taxon>
    </lineage>
</organism>
<evidence type="ECO:0000313" key="3">
    <source>
        <dbReference type="Proteomes" id="UP000182737"/>
    </source>
</evidence>
<evidence type="ECO:0000256" key="1">
    <source>
        <dbReference type="SAM" id="Coils"/>
    </source>
</evidence>
<dbReference type="EMBL" id="FORI01000007">
    <property type="protein sequence ID" value="SFI87282.1"/>
    <property type="molecule type" value="Genomic_DNA"/>
</dbReference>
<dbReference type="AlphaFoldDB" id="A0A1I3LRF0"/>
<sequence>MGRIGKGNHVLLVYDYNLYPKFLNYLHKKGYHTASPHGYYESCPWIYVNIELKTYFPGMPGIKITECFNNHAITIDEFHTILAEYKADKEHYPNTPKIKAIYDNYKGKDLFVFHNEPFDYDLEKFPDFKKDWEESEKKAKEEYLEWKKKQKEKEENTLCLFEIPSTIKARPEVKYLYELDRKSIKCKKLPESGNYKGEIKVLTLMGAVDTDCEVCFFDDTILILADNPDEDEDFFDTLRIFKDRIPDDKRNIVV</sequence>
<protein>
    <submittedName>
        <fullName evidence="2">Uncharacterized protein</fullName>
    </submittedName>
</protein>
<gene>
    <name evidence="2" type="ORF">SAMN04487775_107148</name>
</gene>
<evidence type="ECO:0000313" key="2">
    <source>
        <dbReference type="EMBL" id="SFI87282.1"/>
    </source>
</evidence>